<dbReference type="GO" id="GO:0000009">
    <property type="term" value="F:alpha-1,6-mannosyltransferase activity"/>
    <property type="evidence" value="ECO:0007669"/>
    <property type="project" value="InterPro"/>
</dbReference>
<proteinExistence type="predicted"/>
<dbReference type="EMBL" id="JNFF01000074">
    <property type="protein sequence ID" value="KEQ29269.1"/>
    <property type="molecule type" value="Genomic_DNA"/>
</dbReference>
<dbReference type="SUPFAM" id="SSF53448">
    <property type="entry name" value="Nucleotide-diphospho-sugar transferases"/>
    <property type="match status" value="1"/>
</dbReference>
<sequence length="218" mass="25458">MAIPKIIHQTFKSKALPMITRWHIARFRKKNPEYTYEFYDDERISAFLQQEYGPEMNAAYQRLNIGAAKADFFRYAVLYKKGGIYLDIDSGINSRLDNFIHDDDAAIITKEGDPVFYAQWALIFSAGHPFLEKAIELVLDNINHNRYPHDVHQMTGPTVYTRAIKESLAQHPETNFRLLGTDYDGHLKVKYKLGKFFLYEKKADHWKQKQLTTPVLKP</sequence>
<dbReference type="eggNOG" id="COG3774">
    <property type="taxonomic scope" value="Bacteria"/>
</dbReference>
<evidence type="ECO:0000313" key="2">
    <source>
        <dbReference type="Proteomes" id="UP000028007"/>
    </source>
</evidence>
<organism evidence="1 2">
    <name type="scientific">Pedobacter antarcticus 4BY</name>
    <dbReference type="NCBI Taxonomy" id="1358423"/>
    <lineage>
        <taxon>Bacteria</taxon>
        <taxon>Pseudomonadati</taxon>
        <taxon>Bacteroidota</taxon>
        <taxon>Sphingobacteriia</taxon>
        <taxon>Sphingobacteriales</taxon>
        <taxon>Sphingobacteriaceae</taxon>
        <taxon>Pedobacter</taxon>
    </lineage>
</organism>
<dbReference type="InterPro" id="IPR029044">
    <property type="entry name" value="Nucleotide-diphossugar_trans"/>
</dbReference>
<dbReference type="InterPro" id="IPR039367">
    <property type="entry name" value="Och1-like"/>
</dbReference>
<dbReference type="GO" id="GO:0006487">
    <property type="term" value="P:protein N-linked glycosylation"/>
    <property type="evidence" value="ECO:0007669"/>
    <property type="project" value="TreeGrafter"/>
</dbReference>
<comment type="caution">
    <text evidence="1">The sequence shown here is derived from an EMBL/GenBank/DDBJ whole genome shotgun (WGS) entry which is preliminary data.</text>
</comment>
<reference evidence="1 2" key="1">
    <citation type="journal article" date="1992" name="Int. J. Syst. Bacteriol.">
        <title>Sphingobacterium antarcticus sp. nov. a Psychrotrophic Bacterium from the Soils of Schirmacher Oasis, Antarctica.</title>
        <authorList>
            <person name="Shivaji S."/>
            <person name="Ray M.K."/>
            <person name="Rao N.S."/>
            <person name="Saiserr L."/>
            <person name="Jagannadham M.V."/>
            <person name="Kumar G.S."/>
            <person name="Reddy G."/>
            <person name="Bhargava P.M."/>
        </authorList>
    </citation>
    <scope>NUCLEOTIDE SEQUENCE [LARGE SCALE GENOMIC DNA]</scope>
    <source>
        <strain evidence="1 2">4BY</strain>
    </source>
</reference>
<protein>
    <submittedName>
        <fullName evidence="1">Glycosyl transferase</fullName>
    </submittedName>
</protein>
<keyword evidence="1" id="KW-0808">Transferase</keyword>
<accession>A0A081PEZ6</accession>
<dbReference type="InterPro" id="IPR007577">
    <property type="entry name" value="GlycoTrfase_DXD_sugar-bd_CS"/>
</dbReference>
<dbReference type="PANTHER" id="PTHR31834">
    <property type="entry name" value="INITIATION-SPECIFIC ALPHA-1,6-MANNOSYLTRANSFERASE"/>
    <property type="match status" value="1"/>
</dbReference>
<dbReference type="Proteomes" id="UP000028007">
    <property type="component" value="Unassembled WGS sequence"/>
</dbReference>
<dbReference type="OrthoDB" id="277808at2"/>
<name>A0A081PEZ6_9SPHI</name>
<evidence type="ECO:0000313" key="1">
    <source>
        <dbReference type="EMBL" id="KEQ29269.1"/>
    </source>
</evidence>
<dbReference type="Gene3D" id="3.90.550.20">
    <property type="match status" value="1"/>
</dbReference>
<dbReference type="AlphaFoldDB" id="A0A081PEZ6"/>
<dbReference type="Pfam" id="PF04488">
    <property type="entry name" value="Gly_transf_sug"/>
    <property type="match status" value="1"/>
</dbReference>
<gene>
    <name evidence="1" type="ORF">N180_06905</name>
</gene>
<dbReference type="PANTHER" id="PTHR31834:SF1">
    <property type="entry name" value="INITIATION-SPECIFIC ALPHA-1,6-MANNOSYLTRANSFERASE"/>
    <property type="match status" value="1"/>
</dbReference>
<keyword evidence="2" id="KW-1185">Reference proteome</keyword>